<proteinExistence type="predicted"/>
<evidence type="ECO:0000313" key="1">
    <source>
        <dbReference type="EMBL" id="KAG7098770.1"/>
    </source>
</evidence>
<dbReference type="KEGG" id="more:E1B28_000678"/>
<protein>
    <submittedName>
        <fullName evidence="1">Uncharacterized protein</fullName>
    </submittedName>
</protein>
<dbReference type="OrthoDB" id="3437960at2759"/>
<comment type="caution">
    <text evidence="1">The sequence shown here is derived from an EMBL/GenBank/DDBJ whole genome shotgun (WGS) entry which is preliminary data.</text>
</comment>
<dbReference type="AlphaFoldDB" id="A0A9P7V1T5"/>
<organism evidence="1 2">
    <name type="scientific">Marasmius oreades</name>
    <name type="common">fairy-ring Marasmius</name>
    <dbReference type="NCBI Taxonomy" id="181124"/>
    <lineage>
        <taxon>Eukaryota</taxon>
        <taxon>Fungi</taxon>
        <taxon>Dikarya</taxon>
        <taxon>Basidiomycota</taxon>
        <taxon>Agaricomycotina</taxon>
        <taxon>Agaricomycetes</taxon>
        <taxon>Agaricomycetidae</taxon>
        <taxon>Agaricales</taxon>
        <taxon>Marasmiineae</taxon>
        <taxon>Marasmiaceae</taxon>
        <taxon>Marasmius</taxon>
    </lineage>
</organism>
<sequence>MNARLAYNLNSQFGPPSEQIDITDFIQDALKVKAITYIPSEEIQESLAEQCSIEDIKSSILSVWNDTAKSSYLCKEHESTVIHLYGSSKSARPRKKVPNESPPVSQAIVELQSRLDRISLTSWKLPPEASLFVRAPKNSDLNIYSEIKKTSLDETPGDVSPQAIIAYSVHNRLPWRLSHLTRSSQHCVVSSQTLGDLVEAIPCISNELPTEKRDGSRVVGYDADVLKERLCQQTCRTCQIPQAIREIDKGEEGFYFDARHSSAKPLFNSRRAILAAA</sequence>
<keyword evidence="2" id="KW-1185">Reference proteome</keyword>
<dbReference type="Proteomes" id="UP001049176">
    <property type="component" value="Chromosome 1"/>
</dbReference>
<gene>
    <name evidence="1" type="ORF">E1B28_000678</name>
</gene>
<dbReference type="GeneID" id="66069754"/>
<dbReference type="EMBL" id="CM032181">
    <property type="protein sequence ID" value="KAG7098770.1"/>
    <property type="molecule type" value="Genomic_DNA"/>
</dbReference>
<name>A0A9P7V1T5_9AGAR</name>
<reference evidence="1" key="1">
    <citation type="journal article" date="2021" name="Genome Biol. Evol.">
        <title>The assembled and annotated genome of the fairy-ring fungus Marasmius oreades.</title>
        <authorList>
            <person name="Hiltunen M."/>
            <person name="Ament-Velasquez S.L."/>
            <person name="Johannesson H."/>
        </authorList>
    </citation>
    <scope>NUCLEOTIDE SEQUENCE</scope>
    <source>
        <strain evidence="1">03SP1</strain>
    </source>
</reference>
<dbReference type="RefSeq" id="XP_043015240.1">
    <property type="nucleotide sequence ID" value="XM_043146537.1"/>
</dbReference>
<accession>A0A9P7V1T5</accession>
<evidence type="ECO:0000313" key="2">
    <source>
        <dbReference type="Proteomes" id="UP001049176"/>
    </source>
</evidence>